<feature type="compositionally biased region" description="Basic and acidic residues" evidence="1">
    <location>
        <begin position="74"/>
        <end position="84"/>
    </location>
</feature>
<proteinExistence type="predicted"/>
<evidence type="ECO:0000313" key="2">
    <source>
        <dbReference type="EMBL" id="ELK34650.1"/>
    </source>
</evidence>
<name>L5M8Q5_MYODS</name>
<accession>L5M8Q5</accession>
<feature type="region of interest" description="Disordered" evidence="1">
    <location>
        <begin position="226"/>
        <end position="256"/>
    </location>
</feature>
<evidence type="ECO:0000256" key="1">
    <source>
        <dbReference type="SAM" id="MobiDB-lite"/>
    </source>
</evidence>
<dbReference type="EMBL" id="KB102870">
    <property type="protein sequence ID" value="ELK34650.1"/>
    <property type="molecule type" value="Genomic_DNA"/>
</dbReference>
<feature type="region of interest" description="Disordered" evidence="1">
    <location>
        <begin position="58"/>
        <end position="141"/>
    </location>
</feature>
<protein>
    <submittedName>
        <fullName evidence="2">Uncharacterized protein</fullName>
    </submittedName>
</protein>
<evidence type="ECO:0000313" key="3">
    <source>
        <dbReference type="Proteomes" id="UP000010556"/>
    </source>
</evidence>
<reference evidence="3" key="1">
    <citation type="journal article" date="2013" name="Science">
        <title>Comparative analysis of bat genomes provides insight into the evolution of flight and immunity.</title>
        <authorList>
            <person name="Zhang G."/>
            <person name="Cowled C."/>
            <person name="Shi Z."/>
            <person name="Huang Z."/>
            <person name="Bishop-Lilly K.A."/>
            <person name="Fang X."/>
            <person name="Wynne J.W."/>
            <person name="Xiong Z."/>
            <person name="Baker M.L."/>
            <person name="Zhao W."/>
            <person name="Tachedjian M."/>
            <person name="Zhu Y."/>
            <person name="Zhou P."/>
            <person name="Jiang X."/>
            <person name="Ng J."/>
            <person name="Yang L."/>
            <person name="Wu L."/>
            <person name="Xiao J."/>
            <person name="Feng Y."/>
            <person name="Chen Y."/>
            <person name="Sun X."/>
            <person name="Zhang Y."/>
            <person name="Marsh G.A."/>
            <person name="Crameri G."/>
            <person name="Broder C.C."/>
            <person name="Frey K.G."/>
            <person name="Wang L.F."/>
            <person name="Wang J."/>
        </authorList>
    </citation>
    <scope>NUCLEOTIDE SEQUENCE [LARGE SCALE GENOMIC DNA]</scope>
</reference>
<gene>
    <name evidence="2" type="ORF">MDA_GLEAN10002027</name>
</gene>
<dbReference type="Proteomes" id="UP000010556">
    <property type="component" value="Unassembled WGS sequence"/>
</dbReference>
<keyword evidence="3" id="KW-1185">Reference proteome</keyword>
<sequence length="256" mass="27677">MEEALPWDYCDLGLWTLCETYPDSVQVVEPAAEEAHTEEGELCLLNNVHLEGDINYQADQEGDNGQEGNIGQDGDIRHEAHSNHEGGGGDQEPRPQLAAMADLLPAAGPQHENPKPRMPPHIPHWGDRNGDQPDCGPGEGQATSPVFLGTSGCTCAYSLVQERDKPPTLWSWAPVPAALTRERDKPPILRSWVPVAAAQAKPHAHGLLWLQQARVKLAWVQGACGRPEGGKPGSQVPATSQRRESWVLGVGRGRGS</sequence>
<dbReference type="AlphaFoldDB" id="L5M8Q5"/>
<organism evidence="2 3">
    <name type="scientific">Myotis davidii</name>
    <name type="common">David's myotis</name>
    <dbReference type="NCBI Taxonomy" id="225400"/>
    <lineage>
        <taxon>Eukaryota</taxon>
        <taxon>Metazoa</taxon>
        <taxon>Chordata</taxon>
        <taxon>Craniata</taxon>
        <taxon>Vertebrata</taxon>
        <taxon>Euteleostomi</taxon>
        <taxon>Mammalia</taxon>
        <taxon>Eutheria</taxon>
        <taxon>Laurasiatheria</taxon>
        <taxon>Chiroptera</taxon>
        <taxon>Yangochiroptera</taxon>
        <taxon>Vespertilionidae</taxon>
        <taxon>Myotis</taxon>
    </lineage>
</organism>